<evidence type="ECO:0000313" key="2">
    <source>
        <dbReference type="EMBL" id="MEX3742410.1"/>
    </source>
</evidence>
<feature type="region of interest" description="Disordered" evidence="1">
    <location>
        <begin position="1"/>
        <end position="23"/>
    </location>
</feature>
<keyword evidence="3" id="KW-1185">Reference proteome</keyword>
<sequence>MPDRSGTFGATRSAGHNPAAGNYRGGCHCDDCKVDHAARLRSYRTRRAAKGGRRLGRATGGRQAIWDALIETTVVDVESAIAAGIVARGDDGTVRPTTDPQRVRAFVEGRAPDGPAHTER</sequence>
<dbReference type="RefSeq" id="WP_368574325.1">
    <property type="nucleotide sequence ID" value="NZ_JBDLOU010000099.1"/>
</dbReference>
<gene>
    <name evidence="2" type="ORF">ABFW12_29650</name>
</gene>
<comment type="caution">
    <text evidence="2">The sequence shown here is derived from an EMBL/GenBank/DDBJ whole genome shotgun (WGS) entry which is preliminary data.</text>
</comment>
<protein>
    <submittedName>
        <fullName evidence="2">Uncharacterized protein</fullName>
    </submittedName>
</protein>
<organism evidence="2 3">
    <name type="scientific">Mycolicibacterium porcinum</name>
    <dbReference type="NCBI Taxonomy" id="39693"/>
    <lineage>
        <taxon>Bacteria</taxon>
        <taxon>Bacillati</taxon>
        <taxon>Actinomycetota</taxon>
        <taxon>Actinomycetes</taxon>
        <taxon>Mycobacteriales</taxon>
        <taxon>Mycobacteriaceae</taxon>
        <taxon>Mycolicibacterium</taxon>
    </lineage>
</organism>
<accession>A0ABV3VLZ2</accession>
<proteinExistence type="predicted"/>
<evidence type="ECO:0000256" key="1">
    <source>
        <dbReference type="SAM" id="MobiDB-lite"/>
    </source>
</evidence>
<dbReference type="EMBL" id="JBDLOU010000099">
    <property type="protein sequence ID" value="MEX3742410.1"/>
    <property type="molecule type" value="Genomic_DNA"/>
</dbReference>
<dbReference type="Proteomes" id="UP001558474">
    <property type="component" value="Unassembled WGS sequence"/>
</dbReference>
<evidence type="ECO:0000313" key="3">
    <source>
        <dbReference type="Proteomes" id="UP001558474"/>
    </source>
</evidence>
<name>A0ABV3VLZ2_9MYCO</name>
<reference evidence="2 3" key="1">
    <citation type="submission" date="2024-04" db="EMBL/GenBank/DDBJ databases">
        <title>Genomic Markers of Mycobacteria.</title>
        <authorList>
            <person name="Soliman M.S."/>
            <person name="Elkholy A."/>
            <person name="Soliman N.S."/>
            <person name="Abbas A."/>
            <person name="Khayrat S."/>
            <person name="Shawky S."/>
        </authorList>
    </citation>
    <scope>NUCLEOTIDE SEQUENCE [LARGE SCALE GENOMIC DNA]</scope>
    <source>
        <strain evidence="2 3">Egy-CU-AM5</strain>
    </source>
</reference>